<keyword evidence="11 20" id="KW-0413">Isomerase</keyword>
<dbReference type="EMBL" id="CAATIR010000017">
    <property type="protein sequence ID" value="VNQ90032.1"/>
    <property type="molecule type" value="Genomic_DNA"/>
</dbReference>
<dbReference type="InterPro" id="IPR005843">
    <property type="entry name" value="A-D-PHexomutase_C"/>
</dbReference>
<keyword evidence="8" id="KW-0597">Phosphoprotein</keyword>
<dbReference type="PANTHER" id="PTHR45745:SF1">
    <property type="entry name" value="PHOSPHOGLUCOMUTASE 2B-RELATED"/>
    <property type="match status" value="1"/>
</dbReference>
<dbReference type="InterPro" id="IPR005844">
    <property type="entry name" value="A-D-PHexomutase_a/b/a-I"/>
</dbReference>
<reference evidence="20" key="1">
    <citation type="submission" date="2019-04" db="EMBL/GenBank/DDBJ databases">
        <authorList>
            <consortium name="Pathogen Informatics"/>
        </authorList>
    </citation>
    <scope>NUCLEOTIDE SEQUENCE</scope>
    <source>
        <strain evidence="20">GPSC8</strain>
    </source>
</reference>
<dbReference type="Pfam" id="PF00408">
    <property type="entry name" value="PGM_PMM_IV"/>
    <property type="match status" value="1"/>
</dbReference>
<dbReference type="Pfam" id="PF02879">
    <property type="entry name" value="PGM_PMM_II"/>
    <property type="match status" value="1"/>
</dbReference>
<dbReference type="InterPro" id="IPR016055">
    <property type="entry name" value="A-D-PHexomutase_a/b/a-I/II/III"/>
</dbReference>
<dbReference type="EC" id="5.4.2.2" evidence="6"/>
<evidence type="ECO:0000259" key="18">
    <source>
        <dbReference type="Pfam" id="PF02879"/>
    </source>
</evidence>
<evidence type="ECO:0000259" key="19">
    <source>
        <dbReference type="Pfam" id="PF02880"/>
    </source>
</evidence>
<comment type="cofactor">
    <cofactor evidence="2">
        <name>Mg(2+)</name>
        <dbReference type="ChEBI" id="CHEBI:18420"/>
    </cofactor>
</comment>
<keyword evidence="10 15" id="KW-0460">Magnesium</keyword>
<evidence type="ECO:0000256" key="11">
    <source>
        <dbReference type="ARBA" id="ARBA00023235"/>
    </source>
</evidence>
<keyword evidence="7" id="KW-0119">Carbohydrate metabolism</keyword>
<gene>
    <name evidence="20" type="primary">pgmA</name>
    <name evidence="20" type="ORF">SAMEA2341575_01677</name>
</gene>
<dbReference type="GO" id="GO:0004614">
    <property type="term" value="F:phosphoglucomutase activity"/>
    <property type="evidence" value="ECO:0007669"/>
    <property type="project" value="UniProtKB-EC"/>
</dbReference>
<evidence type="ECO:0000256" key="4">
    <source>
        <dbReference type="ARBA" id="ARBA00005189"/>
    </source>
</evidence>
<dbReference type="SMR" id="A0A4J2GI44"/>
<comment type="similarity">
    <text evidence="5 15">Belongs to the phosphohexose mutase family.</text>
</comment>
<dbReference type="GO" id="GO:0006006">
    <property type="term" value="P:glucose metabolic process"/>
    <property type="evidence" value="ECO:0007669"/>
    <property type="project" value="UniProtKB-KW"/>
</dbReference>
<dbReference type="SUPFAM" id="SSF55957">
    <property type="entry name" value="Phosphoglucomutase, C-terminal domain"/>
    <property type="match status" value="1"/>
</dbReference>
<evidence type="ECO:0000256" key="6">
    <source>
        <dbReference type="ARBA" id="ARBA00012728"/>
    </source>
</evidence>
<dbReference type="Gene3D" id="3.30.310.50">
    <property type="entry name" value="Alpha-D-phosphohexomutase, C-terminal domain"/>
    <property type="match status" value="1"/>
</dbReference>
<evidence type="ECO:0000313" key="20">
    <source>
        <dbReference type="EMBL" id="VNQ90032.1"/>
    </source>
</evidence>
<feature type="domain" description="Alpha-D-phosphohexomutase alpha/beta/alpha" evidence="19">
    <location>
        <begin position="325"/>
        <end position="451"/>
    </location>
</feature>
<dbReference type="InterPro" id="IPR005841">
    <property type="entry name" value="Alpha-D-phosphohexomutase_SF"/>
</dbReference>
<dbReference type="GO" id="GO:0006166">
    <property type="term" value="P:purine ribonucleoside salvage"/>
    <property type="evidence" value="ECO:0007669"/>
    <property type="project" value="TreeGrafter"/>
</dbReference>
<evidence type="ECO:0000256" key="13">
    <source>
        <dbReference type="ARBA" id="ARBA00041398"/>
    </source>
</evidence>
<evidence type="ECO:0000259" key="16">
    <source>
        <dbReference type="Pfam" id="PF00408"/>
    </source>
</evidence>
<dbReference type="Pfam" id="PF02880">
    <property type="entry name" value="PGM_PMM_III"/>
    <property type="match status" value="1"/>
</dbReference>
<keyword evidence="9 15" id="KW-0479">Metal-binding</keyword>
<dbReference type="Pfam" id="PF02878">
    <property type="entry name" value="PGM_PMM_I"/>
    <property type="match status" value="1"/>
</dbReference>
<evidence type="ECO:0000256" key="10">
    <source>
        <dbReference type="ARBA" id="ARBA00022842"/>
    </source>
</evidence>
<sequence length="572" mass="62683">MSYQENYQKWVDFVELPDYLRQDLENMDEKTKEDAFYTNLEFGTAGMRGLVGAGTNRINIYVVRQATEGLARLIESKGGNEKERGVAIAYDSRHFSPEFAFESAAVLAKHGIKSYVFESLRPTPELSFAVRHLNCFAGIMVTASHNPAPFNGYKVYGEDGGQMPPHDADALTTYIRAIENPFAVEVADVEIEKASGLIEVIGEAVDIEYLKEVKDININPALIEEFGKDMKIVYTPLHGTGEMLARRALAQAGFDSVQVVEAQATADPDFSTVTSPNPESQAAFALAEELGRQVGADVLVATDPDADRVGVEVLQKDGSYLNLSGNQIGAIMAKYILEAHKNAGTLPENAALCKSIVSTDLVTKIAESYGATMFNVLTGFKFIAEKIQEFEEKHNHTYMMGFEESFGYLIKPFVRDKDAIQAVLVVAELAAYYRSRGLTLADGIEEIYKEYGYYAEKTISVTLSGVDGAEQIKAIMAKFRNNAPTEWNATAITVVEDFKAQTATVADGTVTNLTTPPSDVLKYTLADGSWIAVRPSGTEPKIKFYIAVVGETNEESQAKIANIEAEINAFVK</sequence>
<dbReference type="PANTHER" id="PTHR45745">
    <property type="entry name" value="PHOSPHOMANNOMUTASE 45A"/>
    <property type="match status" value="1"/>
</dbReference>
<accession>A0A4J2GI44</accession>
<feature type="domain" description="Alpha-D-phosphohexomutase alpha/beta/alpha" evidence="17">
    <location>
        <begin position="41"/>
        <end position="180"/>
    </location>
</feature>
<dbReference type="InterPro" id="IPR005845">
    <property type="entry name" value="A-D-PHexomutase_a/b/a-II"/>
</dbReference>
<evidence type="ECO:0000256" key="3">
    <source>
        <dbReference type="ARBA" id="ARBA00005164"/>
    </source>
</evidence>
<evidence type="ECO:0000256" key="5">
    <source>
        <dbReference type="ARBA" id="ARBA00010231"/>
    </source>
</evidence>
<dbReference type="SUPFAM" id="SSF53738">
    <property type="entry name" value="Phosphoglucomutase, first 3 domains"/>
    <property type="match status" value="3"/>
</dbReference>
<comment type="pathway">
    <text evidence="3">Glycolipid metabolism; diglucosyl-diacylglycerol biosynthesis.</text>
</comment>
<dbReference type="CDD" id="cd05799">
    <property type="entry name" value="PGM2"/>
    <property type="match status" value="1"/>
</dbReference>
<feature type="domain" description="Alpha-D-phosphohexomutase C-terminal" evidence="16">
    <location>
        <begin position="504"/>
        <end position="546"/>
    </location>
</feature>
<evidence type="ECO:0000256" key="8">
    <source>
        <dbReference type="ARBA" id="ARBA00022553"/>
    </source>
</evidence>
<keyword evidence="7" id="KW-0313">Glucose metabolism</keyword>
<dbReference type="RefSeq" id="WP_000121699.1">
    <property type="nucleotide sequence ID" value="NZ_CHNS01000035.1"/>
</dbReference>
<feature type="domain" description="Alpha-D-phosphohexomutase alpha/beta/alpha" evidence="18">
    <location>
        <begin position="227"/>
        <end position="311"/>
    </location>
</feature>
<comment type="pathway">
    <text evidence="4">Lipid metabolism.</text>
</comment>
<dbReference type="Gene3D" id="3.40.120.10">
    <property type="entry name" value="Alpha-D-Glucose-1,6-Bisphosphate, subunit A, domain 3"/>
    <property type="match status" value="3"/>
</dbReference>
<evidence type="ECO:0000256" key="2">
    <source>
        <dbReference type="ARBA" id="ARBA00001946"/>
    </source>
</evidence>
<evidence type="ECO:0000256" key="12">
    <source>
        <dbReference type="ARBA" id="ARBA00039995"/>
    </source>
</evidence>
<evidence type="ECO:0000256" key="15">
    <source>
        <dbReference type="RuleBase" id="RU004326"/>
    </source>
</evidence>
<organism evidence="20">
    <name type="scientific">Streptococcus pneumoniae</name>
    <dbReference type="NCBI Taxonomy" id="1313"/>
    <lineage>
        <taxon>Bacteria</taxon>
        <taxon>Bacillati</taxon>
        <taxon>Bacillota</taxon>
        <taxon>Bacilli</taxon>
        <taxon>Lactobacillales</taxon>
        <taxon>Streptococcaceae</taxon>
        <taxon>Streptococcus</taxon>
    </lineage>
</organism>
<dbReference type="GO" id="GO:0008973">
    <property type="term" value="F:phosphopentomutase activity"/>
    <property type="evidence" value="ECO:0007669"/>
    <property type="project" value="TreeGrafter"/>
</dbReference>
<dbReference type="PROSITE" id="PS00710">
    <property type="entry name" value="PGM_PMM"/>
    <property type="match status" value="1"/>
</dbReference>
<evidence type="ECO:0000256" key="7">
    <source>
        <dbReference type="ARBA" id="ARBA00022526"/>
    </source>
</evidence>
<protein>
    <recommendedName>
        <fullName evidence="12">Phosphoglucomutase</fullName>
        <ecNumber evidence="6">5.4.2.2</ecNumber>
    </recommendedName>
    <alternativeName>
        <fullName evidence="14">Alpha-phosphoglucomutase</fullName>
    </alternativeName>
    <alternativeName>
        <fullName evidence="13">Glucose phosphomutase</fullName>
    </alternativeName>
</protein>
<evidence type="ECO:0000259" key="17">
    <source>
        <dbReference type="Pfam" id="PF02878"/>
    </source>
</evidence>
<dbReference type="InterPro" id="IPR036900">
    <property type="entry name" value="A-D-PHexomutase_C_sf"/>
</dbReference>
<dbReference type="InterPro" id="IPR016066">
    <property type="entry name" value="A-D-PHexomutase_CS"/>
</dbReference>
<dbReference type="InterPro" id="IPR005846">
    <property type="entry name" value="A-D-PHexomutase_a/b/a-III"/>
</dbReference>
<name>A0A4J2GI44_STREE</name>
<dbReference type="GO" id="GO:0000287">
    <property type="term" value="F:magnesium ion binding"/>
    <property type="evidence" value="ECO:0007669"/>
    <property type="project" value="InterPro"/>
</dbReference>
<dbReference type="AlphaFoldDB" id="A0A4J2GI44"/>
<evidence type="ECO:0000256" key="1">
    <source>
        <dbReference type="ARBA" id="ARBA00000443"/>
    </source>
</evidence>
<evidence type="ECO:0000256" key="14">
    <source>
        <dbReference type="ARBA" id="ARBA00041467"/>
    </source>
</evidence>
<proteinExistence type="inferred from homology"/>
<evidence type="ECO:0000256" key="9">
    <source>
        <dbReference type="ARBA" id="ARBA00022723"/>
    </source>
</evidence>
<dbReference type="PRINTS" id="PR00509">
    <property type="entry name" value="PGMPMM"/>
</dbReference>
<comment type="catalytic activity">
    <reaction evidence="1">
        <text>alpha-D-glucose 1-phosphate = alpha-D-glucose 6-phosphate</text>
        <dbReference type="Rhea" id="RHEA:23536"/>
        <dbReference type="ChEBI" id="CHEBI:58225"/>
        <dbReference type="ChEBI" id="CHEBI:58601"/>
        <dbReference type="EC" id="5.4.2.2"/>
    </reaction>
</comment>